<evidence type="ECO:0000256" key="1">
    <source>
        <dbReference type="SAM" id="Phobius"/>
    </source>
</evidence>
<dbReference type="EMBL" id="JACAZH010000005">
    <property type="protein sequence ID" value="KAF7367770.1"/>
    <property type="molecule type" value="Genomic_DNA"/>
</dbReference>
<accession>A0A8H6YVB0</accession>
<dbReference type="AlphaFoldDB" id="A0A8H6YVB0"/>
<reference evidence="2" key="1">
    <citation type="submission" date="2020-05" db="EMBL/GenBank/DDBJ databases">
        <title>Mycena genomes resolve the evolution of fungal bioluminescence.</title>
        <authorList>
            <person name="Tsai I.J."/>
        </authorList>
    </citation>
    <scope>NUCLEOTIDE SEQUENCE</scope>
    <source>
        <strain evidence="2">160909Yilan</strain>
    </source>
</reference>
<keyword evidence="1" id="KW-1133">Transmembrane helix</keyword>
<feature type="transmembrane region" description="Helical" evidence="1">
    <location>
        <begin position="77"/>
        <end position="100"/>
    </location>
</feature>
<gene>
    <name evidence="2" type="ORF">MSAN_00841100</name>
</gene>
<comment type="caution">
    <text evidence="2">The sequence shown here is derived from an EMBL/GenBank/DDBJ whole genome shotgun (WGS) entry which is preliminary data.</text>
</comment>
<feature type="transmembrane region" description="Helical" evidence="1">
    <location>
        <begin position="12"/>
        <end position="33"/>
    </location>
</feature>
<organism evidence="2 3">
    <name type="scientific">Mycena sanguinolenta</name>
    <dbReference type="NCBI Taxonomy" id="230812"/>
    <lineage>
        <taxon>Eukaryota</taxon>
        <taxon>Fungi</taxon>
        <taxon>Dikarya</taxon>
        <taxon>Basidiomycota</taxon>
        <taxon>Agaricomycotina</taxon>
        <taxon>Agaricomycetes</taxon>
        <taxon>Agaricomycetidae</taxon>
        <taxon>Agaricales</taxon>
        <taxon>Marasmiineae</taxon>
        <taxon>Mycenaceae</taxon>
        <taxon>Mycena</taxon>
    </lineage>
</organism>
<sequence length="157" mass="17315">MTEYTIEAFKYASAFGVFSAFMVVGVSGQFPLIPKSTLHHHGLLNNHYPSIPCPIMQLLREDRSTLLNTLASIFTELLVAFPIFAELLVAFVWHAIPFVFRKNQTEFHQTFTNLEVVDGFLGTEAPSGATMPANCSGQTFKDTKVNGGMTGMRIVPA</sequence>
<proteinExistence type="predicted"/>
<name>A0A8H6YVB0_9AGAR</name>
<keyword evidence="1" id="KW-0472">Membrane</keyword>
<dbReference type="Proteomes" id="UP000623467">
    <property type="component" value="Unassembled WGS sequence"/>
</dbReference>
<evidence type="ECO:0000313" key="3">
    <source>
        <dbReference type="Proteomes" id="UP000623467"/>
    </source>
</evidence>
<evidence type="ECO:0000313" key="2">
    <source>
        <dbReference type="EMBL" id="KAF7367770.1"/>
    </source>
</evidence>
<protein>
    <submittedName>
        <fullName evidence="2">Uncharacterized protein</fullName>
    </submittedName>
</protein>
<keyword evidence="1" id="KW-0812">Transmembrane</keyword>
<keyword evidence="3" id="KW-1185">Reference proteome</keyword>